<organism evidence="1 2">
    <name type="scientific">Emergomyces pasteurianus Ep9510</name>
    <dbReference type="NCBI Taxonomy" id="1447872"/>
    <lineage>
        <taxon>Eukaryota</taxon>
        <taxon>Fungi</taxon>
        <taxon>Dikarya</taxon>
        <taxon>Ascomycota</taxon>
        <taxon>Pezizomycotina</taxon>
        <taxon>Eurotiomycetes</taxon>
        <taxon>Eurotiomycetidae</taxon>
        <taxon>Onygenales</taxon>
        <taxon>Ajellomycetaceae</taxon>
        <taxon>Emergomyces</taxon>
    </lineage>
</organism>
<sequence length="103" mass="11870">MAKAFCLSTAETAVSRSDQGDLDWMQVNKRRAVPRKPRRDGKGKNGFNGNCMRRFEVNFCMSCPEVVNARFSKPTDLDSFRYETNLDGHTRHTSCKEAWPRHD</sequence>
<dbReference type="EMBL" id="LGRN01000292">
    <property type="protein sequence ID" value="OJD13521.1"/>
    <property type="molecule type" value="Genomic_DNA"/>
</dbReference>
<comment type="caution">
    <text evidence="1">The sequence shown here is derived from an EMBL/GenBank/DDBJ whole genome shotgun (WGS) entry which is preliminary data.</text>
</comment>
<gene>
    <name evidence="1" type="ORF">AJ78_06029</name>
</gene>
<reference evidence="1 2" key="1">
    <citation type="submission" date="2015-07" db="EMBL/GenBank/DDBJ databases">
        <title>Emmonsia species relationships and genome sequence.</title>
        <authorList>
            <consortium name="The Broad Institute Genomics Platform"/>
            <person name="Cuomo C.A."/>
            <person name="Munoz J.F."/>
            <person name="Imamovic A."/>
            <person name="Priest M.E."/>
            <person name="Young S."/>
            <person name="Clay O.K."/>
            <person name="McEwen J.G."/>
        </authorList>
    </citation>
    <scope>NUCLEOTIDE SEQUENCE [LARGE SCALE GENOMIC DNA]</scope>
    <source>
        <strain evidence="1 2">UAMH 9510</strain>
    </source>
</reference>
<name>A0A1J9PAC9_9EURO</name>
<proteinExistence type="predicted"/>
<dbReference type="VEuPathDB" id="FungiDB:AJ78_06029"/>
<evidence type="ECO:0000313" key="2">
    <source>
        <dbReference type="Proteomes" id="UP000182235"/>
    </source>
</evidence>
<protein>
    <submittedName>
        <fullName evidence="1">Uncharacterized protein</fullName>
    </submittedName>
</protein>
<evidence type="ECO:0000313" key="1">
    <source>
        <dbReference type="EMBL" id="OJD13521.1"/>
    </source>
</evidence>
<dbReference type="OrthoDB" id="10502912at2759"/>
<dbReference type="Proteomes" id="UP000182235">
    <property type="component" value="Unassembled WGS sequence"/>
</dbReference>
<accession>A0A1J9PAC9</accession>
<dbReference type="AlphaFoldDB" id="A0A1J9PAC9"/>
<keyword evidence="2" id="KW-1185">Reference proteome</keyword>